<dbReference type="EMBL" id="JADGJQ010000013">
    <property type="protein sequence ID" value="KAJ3181221.1"/>
    <property type="molecule type" value="Genomic_DNA"/>
</dbReference>
<evidence type="ECO:0000259" key="3">
    <source>
        <dbReference type="PROSITE" id="PS51746"/>
    </source>
</evidence>
<evidence type="ECO:0000256" key="1">
    <source>
        <dbReference type="ARBA" id="ARBA00006702"/>
    </source>
</evidence>
<protein>
    <submittedName>
        <fullName evidence="4">Protein phosphatase 2C 1</fullName>
    </submittedName>
</protein>
<evidence type="ECO:0000313" key="5">
    <source>
        <dbReference type="Proteomes" id="UP001212152"/>
    </source>
</evidence>
<feature type="region of interest" description="Disordered" evidence="2">
    <location>
        <begin position="1"/>
        <end position="86"/>
    </location>
</feature>
<feature type="compositionally biased region" description="Low complexity" evidence="2">
    <location>
        <begin position="61"/>
        <end position="74"/>
    </location>
</feature>
<dbReference type="PROSITE" id="PS51746">
    <property type="entry name" value="PPM_2"/>
    <property type="match status" value="1"/>
</dbReference>
<reference evidence="4" key="1">
    <citation type="submission" date="2020-05" db="EMBL/GenBank/DDBJ databases">
        <title>Phylogenomic resolution of chytrid fungi.</title>
        <authorList>
            <person name="Stajich J.E."/>
            <person name="Amses K."/>
            <person name="Simmons R."/>
            <person name="Seto K."/>
            <person name="Myers J."/>
            <person name="Bonds A."/>
            <person name="Quandt C.A."/>
            <person name="Barry K."/>
            <person name="Liu P."/>
            <person name="Grigoriev I."/>
            <person name="Longcore J.E."/>
            <person name="James T.Y."/>
        </authorList>
    </citation>
    <scope>NUCLEOTIDE SEQUENCE</scope>
    <source>
        <strain evidence="4">JEL0379</strain>
    </source>
</reference>
<dbReference type="Gene3D" id="3.60.40.10">
    <property type="entry name" value="PPM-type phosphatase domain"/>
    <property type="match status" value="1"/>
</dbReference>
<evidence type="ECO:0000313" key="4">
    <source>
        <dbReference type="EMBL" id="KAJ3181221.1"/>
    </source>
</evidence>
<dbReference type="GO" id="GO:0004722">
    <property type="term" value="F:protein serine/threonine phosphatase activity"/>
    <property type="evidence" value="ECO:0007669"/>
    <property type="project" value="InterPro"/>
</dbReference>
<dbReference type="SMART" id="SM00332">
    <property type="entry name" value="PP2Cc"/>
    <property type="match status" value="1"/>
</dbReference>
<dbReference type="Pfam" id="PF00481">
    <property type="entry name" value="PP2C"/>
    <property type="match status" value="1"/>
</dbReference>
<feature type="compositionally biased region" description="Polar residues" evidence="2">
    <location>
        <begin position="1"/>
        <end position="17"/>
    </location>
</feature>
<dbReference type="InterPro" id="IPR001932">
    <property type="entry name" value="PPM-type_phosphatase-like_dom"/>
</dbReference>
<sequence>MSSGHSSLRLDNSNVVQSPEPFSASCGDLTPPGSPSYLTVHPTSSSFSSSAVHNPTPLRMSSGPSSSSHAAAPQQLPPSPAPGTTLLDELAEPKITTVATPSASAASSLGKTGMMMSVGEFSEDAHAGHIRNESSTSAGGSTVSGAEAGEELWKTSGFKIGFAEDKNKKYRRTMEDAHAYFYNFGKSNGSGWFAIFDGHAGKSAADWCGEHMHENFEKVLHENPTLPVPDLLNRSFLLTDQQLGERKGSYSGCTAVVGYIRTEERAVDDGEHGTQQAQKRRVLYTANAGDARAVLCRDGKAIRLSYDHKGSDPAEAKRIVESGGFVMNNRVNGVLAVTRSLGDISMKEWVIGSPYTTETVLDEKDSFLILACDGIWDVCSDQTATDLIREVQDPQEAAEDLLDYALENFTTDNLSVLIVRLDQTFVP</sequence>
<dbReference type="PANTHER" id="PTHR13832">
    <property type="entry name" value="PROTEIN PHOSPHATASE 2C"/>
    <property type="match status" value="1"/>
</dbReference>
<accession>A0AAD5XS07</accession>
<proteinExistence type="inferred from homology"/>
<comment type="caution">
    <text evidence="4">The sequence shown here is derived from an EMBL/GenBank/DDBJ whole genome shotgun (WGS) entry which is preliminary data.</text>
</comment>
<comment type="similarity">
    <text evidence="1">Belongs to the PP2C family.</text>
</comment>
<dbReference type="CDD" id="cd00143">
    <property type="entry name" value="PP2Cc"/>
    <property type="match status" value="1"/>
</dbReference>
<organism evidence="4 5">
    <name type="scientific">Geranomyces variabilis</name>
    <dbReference type="NCBI Taxonomy" id="109894"/>
    <lineage>
        <taxon>Eukaryota</taxon>
        <taxon>Fungi</taxon>
        <taxon>Fungi incertae sedis</taxon>
        <taxon>Chytridiomycota</taxon>
        <taxon>Chytridiomycota incertae sedis</taxon>
        <taxon>Chytridiomycetes</taxon>
        <taxon>Spizellomycetales</taxon>
        <taxon>Powellomycetaceae</taxon>
        <taxon>Geranomyces</taxon>
    </lineage>
</organism>
<keyword evidence="5" id="KW-1185">Reference proteome</keyword>
<dbReference type="PANTHER" id="PTHR13832:SF837">
    <property type="entry name" value="PROTEIN PHOSPHATASE 2C-LIKE DOMAIN-CONTAINING PROTEIN 1"/>
    <property type="match status" value="1"/>
</dbReference>
<dbReference type="Proteomes" id="UP001212152">
    <property type="component" value="Unassembled WGS sequence"/>
</dbReference>
<dbReference type="SUPFAM" id="SSF81606">
    <property type="entry name" value="PP2C-like"/>
    <property type="match status" value="1"/>
</dbReference>
<name>A0AAD5XS07_9FUNG</name>
<gene>
    <name evidence="4" type="primary">PTC1</name>
    <name evidence="4" type="ORF">HDU87_001350</name>
</gene>
<evidence type="ECO:0000256" key="2">
    <source>
        <dbReference type="SAM" id="MobiDB-lite"/>
    </source>
</evidence>
<dbReference type="InterPro" id="IPR015655">
    <property type="entry name" value="PP2C"/>
</dbReference>
<dbReference type="AlphaFoldDB" id="A0AAD5XS07"/>
<dbReference type="SMART" id="SM00331">
    <property type="entry name" value="PP2C_SIG"/>
    <property type="match status" value="1"/>
</dbReference>
<dbReference type="InterPro" id="IPR036457">
    <property type="entry name" value="PPM-type-like_dom_sf"/>
</dbReference>
<feature type="domain" description="PPM-type phosphatase" evidence="3">
    <location>
        <begin position="159"/>
        <end position="421"/>
    </location>
</feature>